<organism evidence="1 2">
    <name type="scientific">Caenorhabditis angaria</name>
    <dbReference type="NCBI Taxonomy" id="860376"/>
    <lineage>
        <taxon>Eukaryota</taxon>
        <taxon>Metazoa</taxon>
        <taxon>Ecdysozoa</taxon>
        <taxon>Nematoda</taxon>
        <taxon>Chromadorea</taxon>
        <taxon>Rhabditida</taxon>
        <taxon>Rhabditina</taxon>
        <taxon>Rhabditomorpha</taxon>
        <taxon>Rhabditoidea</taxon>
        <taxon>Rhabditidae</taxon>
        <taxon>Peloderinae</taxon>
        <taxon>Caenorhabditis</taxon>
    </lineage>
</organism>
<gene>
    <name evidence="1" type="ORF">CAMP_LOCUS4069</name>
</gene>
<name>A0A9P1IDU6_9PELO</name>
<comment type="caution">
    <text evidence="1">The sequence shown here is derived from an EMBL/GenBank/DDBJ whole genome shotgun (WGS) entry which is preliminary data.</text>
</comment>
<evidence type="ECO:0000313" key="1">
    <source>
        <dbReference type="EMBL" id="CAI5441432.1"/>
    </source>
</evidence>
<sequence>MEVLIENRDFEGLKELIKKERKNLPDEELIILKVDQLVRKRGLNVTKQPIATVEEFARRHFNFVVQLMRANLCSKVLPITTLQDFLETSSIEQCRHLFGIIEEHMVDFKQPPLNEVGQNSILRFCNDLLRRLSRTAETSFCGRIMFFLSRYLPLAEKSGLNLMGHFNTQNITSYEEVETESESLLATTSTPLKESEDMEIGEITSDDSKEIQVTPEMYRQFWSIQKFLANPAQLYEKEKFVVFKKDLANVLSFLTTNKLDKSSAEDEEMERNSKREKLASDDLFFSKYLTSPKLLSLQLNDSQLRRYFLLQCLIIFQYLTSDVRFKVGVKKMILNEEQTKFVTDSEDKCYRLLSETLPKGSNFSAVCKRILQRELEWSNWKNINCPDISEKADKAAMQMYKKRARVEFNPDAIDLGSAEMTKLWTYEPNVLEFCKSSKRRFEPSLVEFLRDPLDEMDPEQQVEEQYKSVNNSAFQWRAARLLLIKAPQYVSKLEKSSSSCDPANSMREYLEKTFYSTAKTLDEFKDEIEAREKREAAKKEELKKSADNSLTDENLEILAEALIKFSKQLAEVFGSDEILKTGNEKEYNLKLLKDWTSKNGRNGKTLLNTLISDVEIVEIATRTLKNVL</sequence>
<dbReference type="PANTHER" id="PTHR13265:SF0">
    <property type="entry name" value="HPR1"/>
    <property type="match status" value="1"/>
</dbReference>
<dbReference type="OrthoDB" id="10257415at2759"/>
<keyword evidence="2" id="KW-1185">Reference proteome</keyword>
<dbReference type="EMBL" id="CANHGI010000002">
    <property type="protein sequence ID" value="CAI5441432.1"/>
    <property type="molecule type" value="Genomic_DNA"/>
</dbReference>
<dbReference type="Pfam" id="PF11957">
    <property type="entry name" value="efThoc1"/>
    <property type="match status" value="1"/>
</dbReference>
<dbReference type="InterPro" id="IPR021861">
    <property type="entry name" value="THO_THOC1"/>
</dbReference>
<evidence type="ECO:0008006" key="3">
    <source>
        <dbReference type="Google" id="ProtNLM"/>
    </source>
</evidence>
<reference evidence="1" key="1">
    <citation type="submission" date="2022-11" db="EMBL/GenBank/DDBJ databases">
        <authorList>
            <person name="Kikuchi T."/>
        </authorList>
    </citation>
    <scope>NUCLEOTIDE SEQUENCE</scope>
    <source>
        <strain evidence="1">PS1010</strain>
    </source>
</reference>
<dbReference type="AlphaFoldDB" id="A0A9P1IDU6"/>
<dbReference type="GO" id="GO:0000445">
    <property type="term" value="C:THO complex part of transcription export complex"/>
    <property type="evidence" value="ECO:0007669"/>
    <property type="project" value="TreeGrafter"/>
</dbReference>
<protein>
    <recommendedName>
        <fullName evidence="3">THO complex subunit 1</fullName>
    </recommendedName>
</protein>
<evidence type="ECO:0000313" key="2">
    <source>
        <dbReference type="Proteomes" id="UP001152747"/>
    </source>
</evidence>
<dbReference type="GO" id="GO:0006406">
    <property type="term" value="P:mRNA export from nucleus"/>
    <property type="evidence" value="ECO:0007669"/>
    <property type="project" value="TreeGrafter"/>
</dbReference>
<dbReference type="Proteomes" id="UP001152747">
    <property type="component" value="Unassembled WGS sequence"/>
</dbReference>
<proteinExistence type="predicted"/>
<dbReference type="PANTHER" id="PTHR13265">
    <property type="entry name" value="THO COMPLEX SUBUNIT 1"/>
    <property type="match status" value="1"/>
</dbReference>
<accession>A0A9P1IDU6</accession>